<evidence type="ECO:0000256" key="1">
    <source>
        <dbReference type="SAM" id="Phobius"/>
    </source>
</evidence>
<evidence type="ECO:0000313" key="3">
    <source>
        <dbReference type="Proteomes" id="UP001500635"/>
    </source>
</evidence>
<sequence length="109" mass="11413">MRPLDLALSAPWHSTVTFGEPHVTPDGTTVITVSRARADSGHGEDTTSALGLYTIHDGAVTWTPAMDVERIALIGAATGFVAALLGTLAVVRRPPWPALTGTITVVRGR</sequence>
<reference evidence="3" key="1">
    <citation type="journal article" date="2019" name="Int. J. Syst. Evol. Microbiol.">
        <title>The Global Catalogue of Microorganisms (GCM) 10K type strain sequencing project: providing services to taxonomists for standard genome sequencing and annotation.</title>
        <authorList>
            <consortium name="The Broad Institute Genomics Platform"/>
            <consortium name="The Broad Institute Genome Sequencing Center for Infectious Disease"/>
            <person name="Wu L."/>
            <person name="Ma J."/>
        </authorList>
    </citation>
    <scope>NUCLEOTIDE SEQUENCE [LARGE SCALE GENOMIC DNA]</scope>
    <source>
        <strain evidence="3">JCM 17688</strain>
    </source>
</reference>
<gene>
    <name evidence="2" type="ORF">GCM10023147_14600</name>
</gene>
<protein>
    <submittedName>
        <fullName evidence="2">Uncharacterized protein</fullName>
    </submittedName>
</protein>
<evidence type="ECO:0000313" key="2">
    <source>
        <dbReference type="EMBL" id="GAA4388739.1"/>
    </source>
</evidence>
<keyword evidence="1" id="KW-0472">Membrane</keyword>
<keyword evidence="1" id="KW-1133">Transmembrane helix</keyword>
<keyword evidence="1" id="KW-0812">Transmembrane</keyword>
<keyword evidence="3" id="KW-1185">Reference proteome</keyword>
<dbReference type="EMBL" id="BAABFR010000016">
    <property type="protein sequence ID" value="GAA4388739.1"/>
    <property type="molecule type" value="Genomic_DNA"/>
</dbReference>
<dbReference type="RefSeq" id="WP_344993057.1">
    <property type="nucleotide sequence ID" value="NZ_BAABFR010000016.1"/>
</dbReference>
<name>A0ABP8JCN4_9ACTN</name>
<dbReference type="Proteomes" id="UP001500635">
    <property type="component" value="Unassembled WGS sequence"/>
</dbReference>
<comment type="caution">
    <text evidence="2">The sequence shown here is derived from an EMBL/GenBank/DDBJ whole genome shotgun (WGS) entry which is preliminary data.</text>
</comment>
<proteinExistence type="predicted"/>
<accession>A0ABP8JCN4</accession>
<feature type="transmembrane region" description="Helical" evidence="1">
    <location>
        <begin position="71"/>
        <end position="91"/>
    </location>
</feature>
<organism evidence="2 3">
    <name type="scientific">Tsukamurella soli</name>
    <dbReference type="NCBI Taxonomy" id="644556"/>
    <lineage>
        <taxon>Bacteria</taxon>
        <taxon>Bacillati</taxon>
        <taxon>Actinomycetota</taxon>
        <taxon>Actinomycetes</taxon>
        <taxon>Mycobacteriales</taxon>
        <taxon>Tsukamurellaceae</taxon>
        <taxon>Tsukamurella</taxon>
    </lineage>
</organism>